<dbReference type="SMART" id="SM00717">
    <property type="entry name" value="SANT"/>
    <property type="match status" value="1"/>
</dbReference>
<dbReference type="Pfam" id="PF00249">
    <property type="entry name" value="Myb_DNA-binding"/>
    <property type="match status" value="1"/>
</dbReference>
<keyword evidence="2" id="KW-0238">DNA-binding</keyword>
<evidence type="ECO:0000256" key="3">
    <source>
        <dbReference type="ARBA" id="ARBA00023163"/>
    </source>
</evidence>
<dbReference type="CDD" id="cd00167">
    <property type="entry name" value="SANT"/>
    <property type="match status" value="1"/>
</dbReference>
<dbReference type="Proteomes" id="UP001209570">
    <property type="component" value="Unassembled WGS sequence"/>
</dbReference>
<dbReference type="InterPro" id="IPR001005">
    <property type="entry name" value="SANT/Myb"/>
</dbReference>
<reference evidence="9" key="1">
    <citation type="submission" date="2021-12" db="EMBL/GenBank/DDBJ databases">
        <title>Prjna785345.</title>
        <authorList>
            <person name="Rujirawat T."/>
            <person name="Krajaejun T."/>
        </authorList>
    </citation>
    <scope>NUCLEOTIDE SEQUENCE</scope>
    <source>
        <strain evidence="9">Pi057C3</strain>
    </source>
</reference>
<evidence type="ECO:0000256" key="5">
    <source>
        <dbReference type="SAM" id="MobiDB-lite"/>
    </source>
</evidence>
<keyword evidence="3" id="KW-0804">Transcription</keyword>
<dbReference type="PANTHER" id="PTHR12802">
    <property type="entry name" value="SWI/SNF COMPLEX-RELATED"/>
    <property type="match status" value="1"/>
</dbReference>
<dbReference type="PROSITE" id="PS51294">
    <property type="entry name" value="HTH_MYB"/>
    <property type="match status" value="1"/>
</dbReference>
<keyword evidence="4" id="KW-0539">Nucleus</keyword>
<evidence type="ECO:0000256" key="4">
    <source>
        <dbReference type="ARBA" id="ARBA00023242"/>
    </source>
</evidence>
<evidence type="ECO:0000313" key="10">
    <source>
        <dbReference type="Proteomes" id="UP001209570"/>
    </source>
</evidence>
<dbReference type="NCBIfam" id="TIGR01557">
    <property type="entry name" value="myb_SHAQKYF"/>
    <property type="match status" value="1"/>
</dbReference>
<dbReference type="GO" id="GO:0003677">
    <property type="term" value="F:DNA binding"/>
    <property type="evidence" value="ECO:0007669"/>
    <property type="project" value="UniProtKB-KW"/>
</dbReference>
<feature type="domain" description="HTH myb-type" evidence="8">
    <location>
        <begin position="48"/>
        <end position="99"/>
    </location>
</feature>
<keyword evidence="1" id="KW-0805">Transcription regulation</keyword>
<sequence length="194" mass="22081">MTISKRVQHELLQAAPTVRVNSRKRSNCIKDSTREAKAEREAIAAQTKGQAWTAEEHERFLEALQLYPSGPWEAIAEHVGTKNSRQTMTHAQKYRQKFERRQRGLRATTKKTSRNIKSASKTTTTPSALLKSDDPFPTLDVEHLENALMTELFTDFDQLQSIQTWSTNSLFDVTIDELSALPEEFSQSVGLWMA</sequence>
<organism evidence="9 10">
    <name type="scientific">Pythium insidiosum</name>
    <name type="common">Pythiosis disease agent</name>
    <dbReference type="NCBI Taxonomy" id="114742"/>
    <lineage>
        <taxon>Eukaryota</taxon>
        <taxon>Sar</taxon>
        <taxon>Stramenopiles</taxon>
        <taxon>Oomycota</taxon>
        <taxon>Peronosporomycetes</taxon>
        <taxon>Pythiales</taxon>
        <taxon>Pythiaceae</taxon>
        <taxon>Pythium</taxon>
    </lineage>
</organism>
<dbReference type="SUPFAM" id="SSF46689">
    <property type="entry name" value="Homeodomain-like"/>
    <property type="match status" value="1"/>
</dbReference>
<dbReference type="Gene3D" id="1.10.10.60">
    <property type="entry name" value="Homeodomain-like"/>
    <property type="match status" value="1"/>
</dbReference>
<proteinExistence type="predicted"/>
<dbReference type="InterPro" id="IPR017930">
    <property type="entry name" value="Myb_dom"/>
</dbReference>
<evidence type="ECO:0000256" key="2">
    <source>
        <dbReference type="ARBA" id="ARBA00023125"/>
    </source>
</evidence>
<dbReference type="PROSITE" id="PS50090">
    <property type="entry name" value="MYB_LIKE"/>
    <property type="match status" value="1"/>
</dbReference>
<gene>
    <name evidence="9" type="ORF">P43SY_003417</name>
</gene>
<dbReference type="EMBL" id="JAKCXM010000101">
    <property type="protein sequence ID" value="KAJ0402485.1"/>
    <property type="molecule type" value="Genomic_DNA"/>
</dbReference>
<protein>
    <recommendedName>
        <fullName evidence="11">Myb-like DNA-binding protein</fullName>
    </recommendedName>
</protein>
<feature type="region of interest" description="Disordered" evidence="5">
    <location>
        <begin position="103"/>
        <end position="131"/>
    </location>
</feature>
<evidence type="ECO:0000256" key="1">
    <source>
        <dbReference type="ARBA" id="ARBA00023015"/>
    </source>
</evidence>
<evidence type="ECO:0000259" key="6">
    <source>
        <dbReference type="PROSITE" id="PS50090"/>
    </source>
</evidence>
<feature type="compositionally biased region" description="Basic residues" evidence="5">
    <location>
        <begin position="103"/>
        <end position="114"/>
    </location>
</feature>
<feature type="compositionally biased region" description="Low complexity" evidence="5">
    <location>
        <begin position="117"/>
        <end position="130"/>
    </location>
</feature>
<dbReference type="InterPro" id="IPR006447">
    <property type="entry name" value="Myb_dom_plants"/>
</dbReference>
<feature type="domain" description="Myb-like" evidence="6">
    <location>
        <begin position="44"/>
        <end position="95"/>
    </location>
</feature>
<evidence type="ECO:0008006" key="11">
    <source>
        <dbReference type="Google" id="ProtNLM"/>
    </source>
</evidence>
<dbReference type="PROSITE" id="PS51293">
    <property type="entry name" value="SANT"/>
    <property type="match status" value="1"/>
</dbReference>
<comment type="caution">
    <text evidence="9">The sequence shown here is derived from an EMBL/GenBank/DDBJ whole genome shotgun (WGS) entry which is preliminary data.</text>
</comment>
<feature type="domain" description="SANT" evidence="7">
    <location>
        <begin position="52"/>
        <end position="102"/>
    </location>
</feature>
<dbReference type="PANTHER" id="PTHR12802:SF155">
    <property type="entry name" value="DEUBIQUITINASE MYSM1"/>
    <property type="match status" value="1"/>
</dbReference>
<keyword evidence="10" id="KW-1185">Reference proteome</keyword>
<evidence type="ECO:0000259" key="7">
    <source>
        <dbReference type="PROSITE" id="PS51293"/>
    </source>
</evidence>
<dbReference type="InterPro" id="IPR017884">
    <property type="entry name" value="SANT_dom"/>
</dbReference>
<evidence type="ECO:0000313" key="9">
    <source>
        <dbReference type="EMBL" id="KAJ0402485.1"/>
    </source>
</evidence>
<name>A0AAD5Q761_PYTIN</name>
<accession>A0AAD5Q761</accession>
<dbReference type="AlphaFoldDB" id="A0AAD5Q761"/>
<dbReference type="InterPro" id="IPR009057">
    <property type="entry name" value="Homeodomain-like_sf"/>
</dbReference>
<evidence type="ECO:0000259" key="8">
    <source>
        <dbReference type="PROSITE" id="PS51294"/>
    </source>
</evidence>